<keyword evidence="3" id="KW-1185">Reference proteome</keyword>
<dbReference type="EMBL" id="QQBC01000009">
    <property type="protein sequence ID" value="RDI64045.1"/>
    <property type="molecule type" value="Genomic_DNA"/>
</dbReference>
<feature type="domain" description="FtsK" evidence="1">
    <location>
        <begin position="180"/>
        <end position="246"/>
    </location>
</feature>
<dbReference type="GO" id="GO:0003677">
    <property type="term" value="F:DNA binding"/>
    <property type="evidence" value="ECO:0007669"/>
    <property type="project" value="InterPro"/>
</dbReference>
<evidence type="ECO:0000313" key="2">
    <source>
        <dbReference type="EMBL" id="RDI64045.1"/>
    </source>
</evidence>
<proteinExistence type="predicted"/>
<name>A0A370HZW8_9NOCA</name>
<dbReference type="Proteomes" id="UP000254869">
    <property type="component" value="Unassembled WGS sequence"/>
</dbReference>
<accession>A0A370HZW8</accession>
<dbReference type="GO" id="GO:0005524">
    <property type="term" value="F:ATP binding"/>
    <property type="evidence" value="ECO:0007669"/>
    <property type="project" value="InterPro"/>
</dbReference>
<dbReference type="InterPro" id="IPR027417">
    <property type="entry name" value="P-loop_NTPase"/>
</dbReference>
<dbReference type="Gene3D" id="3.40.50.300">
    <property type="entry name" value="P-loop containing nucleotide triphosphate hydrolases"/>
    <property type="match status" value="1"/>
</dbReference>
<gene>
    <name evidence="2" type="ORF">DFR76_109386</name>
</gene>
<dbReference type="SUPFAM" id="SSF52540">
    <property type="entry name" value="P-loop containing nucleoside triphosphate hydrolases"/>
    <property type="match status" value="1"/>
</dbReference>
<dbReference type="STRING" id="1210086.GCA_001613105_03495"/>
<reference evidence="2 3" key="1">
    <citation type="submission" date="2018-07" db="EMBL/GenBank/DDBJ databases">
        <title>Genomic Encyclopedia of Type Strains, Phase IV (KMG-IV): sequencing the most valuable type-strain genomes for metagenomic binning, comparative biology and taxonomic classification.</title>
        <authorList>
            <person name="Goeker M."/>
        </authorList>
    </citation>
    <scope>NUCLEOTIDE SEQUENCE [LARGE SCALE GENOMIC DNA]</scope>
    <source>
        <strain evidence="2 3">DSM 44290</strain>
    </source>
</reference>
<sequence>MELATTLPPLAAIAGGVGMAARMAFWSRREPAERQESVQDWVNEAPAALKASVLVFCDPGQSWLLWRETGLGSADSGFPTVMDVDYTRYGLDVTVQMRGGHTRNDWVEPETLDAIAQYVGVPEVAATFPHPGFVRLQVKVFDTLAASATVPMVVPDDVDLEAVLTGVFEDGEDWCVPVQHRHVLIAGGMNAGKSNILWSLINGMGPAIRSGRVDLRVIDPKGGQELWALKPLCSQFACTTAEEMVGQIEGTVKDMEEATVGYRNIRKPQPTPDNPLVVTIIDEAATLSAFSHPKVQERFERAHGKLLSQGRAPLFAVIETVIDPSKENVPQRQLLPYRIGMRMDEPTQVAMIHGQGARERGSRCDEIPHSTPGVCYVQEDGKPGFRRARAFHVTDDDIDRIVADYTPAPRPVDLRAFERGDAA</sequence>
<comment type="caution">
    <text evidence="2">The sequence shown here is derived from an EMBL/GenBank/DDBJ whole genome shotgun (WGS) entry which is preliminary data.</text>
</comment>
<dbReference type="InterPro" id="IPR002543">
    <property type="entry name" value="FtsK_dom"/>
</dbReference>
<protein>
    <submittedName>
        <fullName evidence="2">S-DNA-T family DNA segregation ATPase FtsK/SpoIIIE</fullName>
    </submittedName>
</protein>
<evidence type="ECO:0000259" key="1">
    <source>
        <dbReference type="Pfam" id="PF01580"/>
    </source>
</evidence>
<evidence type="ECO:0000313" key="3">
    <source>
        <dbReference type="Proteomes" id="UP000254869"/>
    </source>
</evidence>
<dbReference type="RefSeq" id="WP_067998870.1">
    <property type="nucleotide sequence ID" value="NZ_QQBC01000009.1"/>
</dbReference>
<organism evidence="2 3">
    <name type="scientific">Nocardia pseudobrasiliensis</name>
    <dbReference type="NCBI Taxonomy" id="45979"/>
    <lineage>
        <taxon>Bacteria</taxon>
        <taxon>Bacillati</taxon>
        <taxon>Actinomycetota</taxon>
        <taxon>Actinomycetes</taxon>
        <taxon>Mycobacteriales</taxon>
        <taxon>Nocardiaceae</taxon>
        <taxon>Nocardia</taxon>
    </lineage>
</organism>
<dbReference type="AlphaFoldDB" id="A0A370HZW8"/>
<dbReference type="Pfam" id="PF01580">
    <property type="entry name" value="FtsK_SpoIIIE"/>
    <property type="match status" value="1"/>
</dbReference>